<evidence type="ECO:0000313" key="2">
    <source>
        <dbReference type="Proteomes" id="UP000799118"/>
    </source>
</evidence>
<keyword evidence="2" id="KW-1185">Reference proteome</keyword>
<proteinExistence type="predicted"/>
<gene>
    <name evidence="1" type="ORF">BT96DRAFT_1002070</name>
</gene>
<organism evidence="1 2">
    <name type="scientific">Gymnopus androsaceus JB14</name>
    <dbReference type="NCBI Taxonomy" id="1447944"/>
    <lineage>
        <taxon>Eukaryota</taxon>
        <taxon>Fungi</taxon>
        <taxon>Dikarya</taxon>
        <taxon>Basidiomycota</taxon>
        <taxon>Agaricomycotina</taxon>
        <taxon>Agaricomycetes</taxon>
        <taxon>Agaricomycetidae</taxon>
        <taxon>Agaricales</taxon>
        <taxon>Marasmiineae</taxon>
        <taxon>Omphalotaceae</taxon>
        <taxon>Gymnopus</taxon>
    </lineage>
</organism>
<dbReference type="EMBL" id="ML769651">
    <property type="protein sequence ID" value="KAE9390627.1"/>
    <property type="molecule type" value="Genomic_DNA"/>
</dbReference>
<dbReference type="Proteomes" id="UP000799118">
    <property type="component" value="Unassembled WGS sequence"/>
</dbReference>
<protein>
    <submittedName>
        <fullName evidence="1">Uncharacterized protein</fullName>
    </submittedName>
</protein>
<dbReference type="AlphaFoldDB" id="A0A6A4H094"/>
<name>A0A6A4H094_9AGAR</name>
<accession>A0A6A4H094</accession>
<reference evidence="1" key="1">
    <citation type="journal article" date="2019" name="Environ. Microbiol.">
        <title>Fungal ecological strategies reflected in gene transcription - a case study of two litter decomposers.</title>
        <authorList>
            <person name="Barbi F."/>
            <person name="Kohler A."/>
            <person name="Barry K."/>
            <person name="Baskaran P."/>
            <person name="Daum C."/>
            <person name="Fauchery L."/>
            <person name="Ihrmark K."/>
            <person name="Kuo A."/>
            <person name="LaButti K."/>
            <person name="Lipzen A."/>
            <person name="Morin E."/>
            <person name="Grigoriev I.V."/>
            <person name="Henrissat B."/>
            <person name="Lindahl B."/>
            <person name="Martin F."/>
        </authorList>
    </citation>
    <scope>NUCLEOTIDE SEQUENCE</scope>
    <source>
        <strain evidence="1">JB14</strain>
    </source>
</reference>
<evidence type="ECO:0000313" key="1">
    <source>
        <dbReference type="EMBL" id="KAE9390627.1"/>
    </source>
</evidence>
<sequence>MAGYLDYWCNLDVTGTTECDILTFQLETEFEDFERMVDTLIQAHEERRHEIACKLEPLEVCFFGHYYAEATTRGMDLTLLLLENMHALAHRKAVAV</sequence>